<accession>A0A381QPY6</accession>
<organism evidence="7">
    <name type="scientific">marine metagenome</name>
    <dbReference type="NCBI Taxonomy" id="408172"/>
    <lineage>
        <taxon>unclassified sequences</taxon>
        <taxon>metagenomes</taxon>
        <taxon>ecological metagenomes</taxon>
    </lineage>
</organism>
<evidence type="ECO:0000256" key="1">
    <source>
        <dbReference type="ARBA" id="ARBA00001974"/>
    </source>
</evidence>
<dbReference type="PROSITE" id="PS00623">
    <property type="entry name" value="GMC_OXRED_1"/>
    <property type="match status" value="1"/>
</dbReference>
<comment type="cofactor">
    <cofactor evidence="1">
        <name>FAD</name>
        <dbReference type="ChEBI" id="CHEBI:57692"/>
    </cofactor>
</comment>
<feature type="domain" description="Glucose-methanol-choline oxidoreductase N-terminal" evidence="5">
    <location>
        <begin position="84"/>
        <end position="107"/>
    </location>
</feature>
<dbReference type="InterPro" id="IPR036188">
    <property type="entry name" value="FAD/NAD-bd_sf"/>
</dbReference>
<dbReference type="Pfam" id="PF05199">
    <property type="entry name" value="GMC_oxred_C"/>
    <property type="match status" value="1"/>
</dbReference>
<dbReference type="PIRSF" id="PIRSF000137">
    <property type="entry name" value="Alcohol_oxidase"/>
    <property type="match status" value="1"/>
</dbReference>
<dbReference type="EMBL" id="UINC01001432">
    <property type="protein sequence ID" value="SUZ80579.1"/>
    <property type="molecule type" value="Genomic_DNA"/>
</dbReference>
<dbReference type="GO" id="GO:0016614">
    <property type="term" value="F:oxidoreductase activity, acting on CH-OH group of donors"/>
    <property type="evidence" value="ECO:0007669"/>
    <property type="project" value="InterPro"/>
</dbReference>
<dbReference type="AlphaFoldDB" id="A0A381QPY6"/>
<gene>
    <name evidence="7" type="ORF">METZ01_LOCUS33433</name>
</gene>
<dbReference type="Gene3D" id="3.50.50.60">
    <property type="entry name" value="FAD/NAD(P)-binding domain"/>
    <property type="match status" value="1"/>
</dbReference>
<proteinExistence type="inferred from homology"/>
<dbReference type="Gene3D" id="3.30.560.10">
    <property type="entry name" value="Glucose Oxidase, domain 3"/>
    <property type="match status" value="1"/>
</dbReference>
<dbReference type="Pfam" id="PF00732">
    <property type="entry name" value="GMC_oxred_N"/>
    <property type="match status" value="1"/>
</dbReference>
<feature type="domain" description="Glucose-methanol-choline oxidoreductase N-terminal" evidence="6">
    <location>
        <begin position="257"/>
        <end position="271"/>
    </location>
</feature>
<dbReference type="SUPFAM" id="SSF54373">
    <property type="entry name" value="FAD-linked reductases, C-terminal domain"/>
    <property type="match status" value="1"/>
</dbReference>
<dbReference type="InterPro" id="IPR000172">
    <property type="entry name" value="GMC_OxRdtase_N"/>
</dbReference>
<dbReference type="GO" id="GO:0050660">
    <property type="term" value="F:flavin adenine dinucleotide binding"/>
    <property type="evidence" value="ECO:0007669"/>
    <property type="project" value="InterPro"/>
</dbReference>
<keyword evidence="4" id="KW-0274">FAD</keyword>
<evidence type="ECO:0000259" key="6">
    <source>
        <dbReference type="PROSITE" id="PS00624"/>
    </source>
</evidence>
<comment type="similarity">
    <text evidence="2">Belongs to the GMC oxidoreductase family.</text>
</comment>
<keyword evidence="3" id="KW-0285">Flavoprotein</keyword>
<dbReference type="PANTHER" id="PTHR11552">
    <property type="entry name" value="GLUCOSE-METHANOL-CHOLINE GMC OXIDOREDUCTASE"/>
    <property type="match status" value="1"/>
</dbReference>
<evidence type="ECO:0000259" key="5">
    <source>
        <dbReference type="PROSITE" id="PS00623"/>
    </source>
</evidence>
<evidence type="ECO:0000256" key="3">
    <source>
        <dbReference type="ARBA" id="ARBA00022630"/>
    </source>
</evidence>
<dbReference type="SUPFAM" id="SSF51905">
    <property type="entry name" value="FAD/NAD(P)-binding domain"/>
    <property type="match status" value="1"/>
</dbReference>
<dbReference type="InterPro" id="IPR007867">
    <property type="entry name" value="GMC_OxRtase_C"/>
</dbReference>
<reference evidence="7" key="1">
    <citation type="submission" date="2018-05" db="EMBL/GenBank/DDBJ databases">
        <authorList>
            <person name="Lanie J.A."/>
            <person name="Ng W.-L."/>
            <person name="Kazmierczak K.M."/>
            <person name="Andrzejewski T.M."/>
            <person name="Davidsen T.M."/>
            <person name="Wayne K.J."/>
            <person name="Tettelin H."/>
            <person name="Glass J.I."/>
            <person name="Rusch D."/>
            <person name="Podicherti R."/>
            <person name="Tsui H.-C.T."/>
            <person name="Winkler M.E."/>
        </authorList>
    </citation>
    <scope>NUCLEOTIDE SEQUENCE</scope>
</reference>
<dbReference type="PROSITE" id="PS00624">
    <property type="entry name" value="GMC_OXRED_2"/>
    <property type="match status" value="1"/>
</dbReference>
<evidence type="ECO:0000313" key="7">
    <source>
        <dbReference type="EMBL" id="SUZ80579.1"/>
    </source>
</evidence>
<dbReference type="InterPro" id="IPR012132">
    <property type="entry name" value="GMC_OxRdtase"/>
</dbReference>
<evidence type="ECO:0000256" key="2">
    <source>
        <dbReference type="ARBA" id="ARBA00010790"/>
    </source>
</evidence>
<evidence type="ECO:0000256" key="4">
    <source>
        <dbReference type="ARBA" id="ARBA00022827"/>
    </source>
</evidence>
<name>A0A381QPY6_9ZZZZ</name>
<dbReference type="PANTHER" id="PTHR11552:SF147">
    <property type="entry name" value="CHOLINE DEHYDROGENASE, MITOCHONDRIAL"/>
    <property type="match status" value="1"/>
</dbReference>
<sequence length="540" mass="59818">MQHMTSYDYIIVGAGSAGCVLANRLSANPENSVCLIEGGGSDKSPWIKIPAGIFGVYGHKKFDYAYQGVPQKNLNNRIITINRGRCLGGSSSINGMVYMRGNKNDYDNWARLGCKGWSYEEVLPVYKKFENDQTGGESKYHSSEGELPVVKPQNANAAAERFVKAGKEIGLPHNPDFNASSQLGLGIYNVNQNKGTRVSSYTAFVEPILKRPNLTILTHARVKTLDIEGDCAKAVNIVINETDKKLICNKEIILSTGAIDSPRILLASGIGNKKDLDELGITCKHNVVGVGENLQDHLDTMVTIRSQKAESIGVSWKSLLPDVITAPFKYYFNKMGWWTSNYIEAGGFAQTKYANKDYPDVQFHFTSIYRSHRGKKFEFGHGYSLFTCLLRPHSTGSIKLNRDGSKFKLLIDHNFLSDPRDETIIIEAIKKAREVLLSTEFDEVRGKEMAPGKTLKSDEEILEYIRKTALTVYHPVGTCKMGIDELAVVSPSNLKVRGMKNLRVIDASIMPTIVSGNTSAPTMMIAEMGARMILDKTYSK</sequence>
<protein>
    <recommendedName>
        <fullName evidence="5 6">Glucose-methanol-choline oxidoreductase N-terminal domain-containing protein</fullName>
    </recommendedName>
</protein>